<evidence type="ECO:0000256" key="1">
    <source>
        <dbReference type="ARBA" id="ARBA00010189"/>
    </source>
</evidence>
<evidence type="ECO:0000256" key="4">
    <source>
        <dbReference type="ARBA" id="ARBA00023015"/>
    </source>
</evidence>
<dbReference type="Pfam" id="PF05848">
    <property type="entry name" value="CtsR"/>
    <property type="match status" value="1"/>
</dbReference>
<dbReference type="Gene3D" id="3.30.56.130">
    <property type="entry name" value="Transcriptional regulator CtsR, winged HTH domain"/>
    <property type="match status" value="1"/>
</dbReference>
<dbReference type="InterPro" id="IPR041902">
    <property type="entry name" value="CtsR_N_sf"/>
</dbReference>
<comment type="caution">
    <text evidence="10">The sequence shown here is derived from an EMBL/GenBank/DDBJ whole genome shotgun (WGS) entry which is preliminary data.</text>
</comment>
<dbReference type="GO" id="GO:0003677">
    <property type="term" value="F:DNA binding"/>
    <property type="evidence" value="ECO:0007669"/>
    <property type="project" value="UniProtKB-UniRule"/>
</dbReference>
<gene>
    <name evidence="10" type="ORF">BSOLF_1110</name>
</gene>
<reference evidence="11" key="1">
    <citation type="journal article" date="2018" name="Sci. Rep.">
        <title>Lignite coal burning seam in the remote Altai Mountains harbors a hydrogen-driven thermophilic microbial community.</title>
        <authorList>
            <person name="Kadnikov V.V."/>
            <person name="Mardanov A.V."/>
            <person name="Ivasenko D.A."/>
            <person name="Antsiferov D.V."/>
            <person name="Beletsky A.V."/>
            <person name="Karnachuk O.V."/>
            <person name="Ravin N.V."/>
        </authorList>
    </citation>
    <scope>NUCLEOTIDE SEQUENCE [LARGE SCALE GENOMIC DNA]</scope>
</reference>
<sequence>MRSISDVIEAHLKRLIDTSEGGVAEVQRVQLAETFRCVPSQINYVIQTRFTVERGYLVESKRGGGGYIRIQRLFVDPDNAWLMELYEEIGEGITQTASEGMIYRLQEAGKLTLREAELLSALIHRQTLALEVNDRDRLRARMMKRVIAILLKEAGGEPRAL</sequence>
<dbReference type="InterPro" id="IPR040465">
    <property type="entry name" value="CtsR_N"/>
</dbReference>
<evidence type="ECO:0000256" key="3">
    <source>
        <dbReference type="ARBA" id="ARBA00022491"/>
    </source>
</evidence>
<dbReference type="GO" id="GO:0006355">
    <property type="term" value="P:regulation of DNA-templated transcription"/>
    <property type="evidence" value="ECO:0007669"/>
    <property type="project" value="UniProtKB-UniRule"/>
</dbReference>
<feature type="domain" description="CtsR N-terminal HTH" evidence="8">
    <location>
        <begin position="3"/>
        <end position="73"/>
    </location>
</feature>
<dbReference type="AlphaFoldDB" id="A0A2R6XZS5"/>
<evidence type="ECO:0000259" key="9">
    <source>
        <dbReference type="Pfam" id="PF17727"/>
    </source>
</evidence>
<evidence type="ECO:0000256" key="5">
    <source>
        <dbReference type="ARBA" id="ARBA00023125"/>
    </source>
</evidence>
<evidence type="ECO:0000256" key="7">
    <source>
        <dbReference type="PIRNR" id="PIRNR010607"/>
    </source>
</evidence>
<keyword evidence="3 7" id="KW-0678">Repressor</keyword>
<dbReference type="PIRSF" id="PIRSF010607">
    <property type="entry name" value="Txn_repr_CtsR"/>
    <property type="match status" value="1"/>
</dbReference>
<accession>A0A2R6XZS5</accession>
<proteinExistence type="inferred from homology"/>
<feature type="domain" description="CtsR C-terminal dimerization" evidence="9">
    <location>
        <begin position="81"/>
        <end position="147"/>
    </location>
</feature>
<comment type="similarity">
    <text evidence="1 7">Belongs to the CtsR family.</text>
</comment>
<keyword evidence="5 7" id="KW-0238">DNA-binding</keyword>
<dbReference type="InterPro" id="IPR008463">
    <property type="entry name" value="CtsR"/>
</dbReference>
<evidence type="ECO:0000313" key="11">
    <source>
        <dbReference type="Proteomes" id="UP000244338"/>
    </source>
</evidence>
<name>A0A2R6XZS5_9BACL</name>
<dbReference type="Proteomes" id="UP000244338">
    <property type="component" value="Unassembled WGS sequence"/>
</dbReference>
<dbReference type="EMBL" id="PEBX01000059">
    <property type="protein sequence ID" value="PTQ55931.1"/>
    <property type="molecule type" value="Genomic_DNA"/>
</dbReference>
<dbReference type="InterPro" id="IPR041473">
    <property type="entry name" value="CtsR_C"/>
</dbReference>
<protein>
    <recommendedName>
        <fullName evidence="2 7">Transcriptional regulator CtsR</fullName>
    </recommendedName>
</protein>
<keyword evidence="4 7" id="KW-0805">Transcription regulation</keyword>
<organism evidence="10 11">
    <name type="scientific">Candidatus Carbonibacillus altaicus</name>
    <dbReference type="NCBI Taxonomy" id="2163959"/>
    <lineage>
        <taxon>Bacteria</taxon>
        <taxon>Bacillati</taxon>
        <taxon>Bacillota</taxon>
        <taxon>Bacilli</taxon>
        <taxon>Bacillales</taxon>
        <taxon>Candidatus Carbonibacillus</taxon>
    </lineage>
</organism>
<evidence type="ECO:0000313" key="10">
    <source>
        <dbReference type="EMBL" id="PTQ55931.1"/>
    </source>
</evidence>
<dbReference type="InterPro" id="IPR041908">
    <property type="entry name" value="CtsR_C_sf"/>
</dbReference>
<evidence type="ECO:0000256" key="2">
    <source>
        <dbReference type="ARBA" id="ARBA00014129"/>
    </source>
</evidence>
<keyword evidence="6 7" id="KW-0804">Transcription</keyword>
<dbReference type="Pfam" id="PF17727">
    <property type="entry name" value="CtsR_C"/>
    <property type="match status" value="1"/>
</dbReference>
<evidence type="ECO:0000256" key="6">
    <source>
        <dbReference type="ARBA" id="ARBA00023163"/>
    </source>
</evidence>
<evidence type="ECO:0000259" key="8">
    <source>
        <dbReference type="Pfam" id="PF05848"/>
    </source>
</evidence>
<dbReference type="Gene3D" id="1.10.1200.150">
    <property type="entry name" value="Transcriptional regulator CtsR, C-terminal domain"/>
    <property type="match status" value="1"/>
</dbReference>